<proteinExistence type="predicted"/>
<dbReference type="InterPro" id="IPR016181">
    <property type="entry name" value="Acyl_CoA_acyltransferase"/>
</dbReference>
<dbReference type="AlphaFoldDB" id="A0A238YKP1"/>
<evidence type="ECO:0000313" key="1">
    <source>
        <dbReference type="EMBL" id="SNR70979.1"/>
    </source>
</evidence>
<name>A0A238YKP1_9ACTN</name>
<dbReference type="OrthoDB" id="9797178at2"/>
<protein>
    <recommendedName>
        <fullName evidence="3">Acetyltransferase</fullName>
    </recommendedName>
</protein>
<evidence type="ECO:0008006" key="3">
    <source>
        <dbReference type="Google" id="ProtNLM"/>
    </source>
</evidence>
<organism evidence="1 2">
    <name type="scientific">Blastococcus mobilis</name>
    <dbReference type="NCBI Taxonomy" id="1938746"/>
    <lineage>
        <taxon>Bacteria</taxon>
        <taxon>Bacillati</taxon>
        <taxon>Actinomycetota</taxon>
        <taxon>Actinomycetes</taxon>
        <taxon>Geodermatophilales</taxon>
        <taxon>Geodermatophilaceae</taxon>
        <taxon>Blastococcus</taxon>
    </lineage>
</organism>
<keyword evidence="2" id="KW-1185">Reference proteome</keyword>
<evidence type="ECO:0000313" key="2">
    <source>
        <dbReference type="Proteomes" id="UP000198403"/>
    </source>
</evidence>
<dbReference type="EMBL" id="FZNO01000020">
    <property type="protein sequence ID" value="SNR70979.1"/>
    <property type="molecule type" value="Genomic_DNA"/>
</dbReference>
<dbReference type="SUPFAM" id="SSF55729">
    <property type="entry name" value="Acyl-CoA N-acyltransferases (Nat)"/>
    <property type="match status" value="1"/>
</dbReference>
<accession>A0A238YKP1</accession>
<dbReference type="Gene3D" id="3.40.630.30">
    <property type="match status" value="1"/>
</dbReference>
<reference evidence="1 2" key="1">
    <citation type="submission" date="2017-06" db="EMBL/GenBank/DDBJ databases">
        <authorList>
            <person name="Kim H.J."/>
            <person name="Triplett B.A."/>
        </authorList>
    </citation>
    <scope>NUCLEOTIDE SEQUENCE [LARGE SCALE GENOMIC DNA]</scope>
    <source>
        <strain evidence="1 2">DSM 44272</strain>
    </source>
</reference>
<dbReference type="CDD" id="cd04301">
    <property type="entry name" value="NAT_SF"/>
    <property type="match status" value="1"/>
</dbReference>
<gene>
    <name evidence="1" type="ORF">SAMN06272737_12065</name>
</gene>
<sequence length="108" mass="11479">MLATRGRLDPLGVPALGLGPLGVRPEAQRQEVGTALVHALLAVAEAYDERVVAVLGAPADYRRFDFRPAVELGITAPDPAWGAHFPARHLTGPPVGGAFRYASPFDRL</sequence>
<dbReference type="Proteomes" id="UP000198403">
    <property type="component" value="Unassembled WGS sequence"/>
</dbReference>